<dbReference type="GO" id="GO:0005737">
    <property type="term" value="C:cytoplasm"/>
    <property type="evidence" value="ECO:0007669"/>
    <property type="project" value="TreeGrafter"/>
</dbReference>
<accession>A0A8H8U779</accession>
<organism evidence="1 2">
    <name type="scientific">Lachnellula subtilissima</name>
    <dbReference type="NCBI Taxonomy" id="602034"/>
    <lineage>
        <taxon>Eukaryota</taxon>
        <taxon>Fungi</taxon>
        <taxon>Dikarya</taxon>
        <taxon>Ascomycota</taxon>
        <taxon>Pezizomycotina</taxon>
        <taxon>Leotiomycetes</taxon>
        <taxon>Helotiales</taxon>
        <taxon>Lachnaceae</taxon>
        <taxon>Lachnellula</taxon>
    </lineage>
</organism>
<reference evidence="1 2" key="1">
    <citation type="submission" date="2018-05" db="EMBL/GenBank/DDBJ databases">
        <title>Genome sequencing and assembly of the regulated plant pathogen Lachnellula willkommii and related sister species for the development of diagnostic species identification markers.</title>
        <authorList>
            <person name="Giroux E."/>
            <person name="Bilodeau G."/>
        </authorList>
    </citation>
    <scope>NUCLEOTIDE SEQUENCE [LARGE SCALE GENOMIC DNA]</scope>
    <source>
        <strain evidence="1 2">CBS 197.66</strain>
    </source>
</reference>
<dbReference type="OrthoDB" id="1670005at2759"/>
<dbReference type="EMBL" id="QGMJ01000432">
    <property type="protein sequence ID" value="TVY36415.1"/>
    <property type="molecule type" value="Genomic_DNA"/>
</dbReference>
<gene>
    <name evidence="1" type="primary">ura2_0</name>
    <name evidence="1" type="ORF">LSUB1_G005967</name>
</gene>
<dbReference type="SUPFAM" id="SSF51556">
    <property type="entry name" value="Metallo-dependent hydrolases"/>
    <property type="match status" value="1"/>
</dbReference>
<proteinExistence type="predicted"/>
<dbReference type="GO" id="GO:0044205">
    <property type="term" value="P:'de novo' UMP biosynthetic process"/>
    <property type="evidence" value="ECO:0007669"/>
    <property type="project" value="UniProtKB-UniPathway"/>
</dbReference>
<dbReference type="UniPathway" id="UPA00070">
    <property type="reaction ID" value="UER00117"/>
</dbReference>
<keyword evidence="2" id="KW-1185">Reference proteome</keyword>
<dbReference type="AlphaFoldDB" id="A0A8H8U779"/>
<dbReference type="GO" id="GO:0006207">
    <property type="term" value="P:'de novo' pyrimidine nucleobase biosynthetic process"/>
    <property type="evidence" value="ECO:0007669"/>
    <property type="project" value="TreeGrafter"/>
</dbReference>
<dbReference type="PANTHER" id="PTHR43137:SF1">
    <property type="entry name" value="DIHYDROOROTASE"/>
    <property type="match status" value="1"/>
</dbReference>
<evidence type="ECO:0000313" key="2">
    <source>
        <dbReference type="Proteomes" id="UP000462212"/>
    </source>
</evidence>
<evidence type="ECO:0000313" key="1">
    <source>
        <dbReference type="EMBL" id="TVY36415.1"/>
    </source>
</evidence>
<dbReference type="InterPro" id="IPR004721">
    <property type="entry name" value="DHOdimr"/>
</dbReference>
<dbReference type="Proteomes" id="UP000462212">
    <property type="component" value="Unassembled WGS sequence"/>
</dbReference>
<protein>
    <submittedName>
        <fullName evidence="1">Putative dihydroorotase</fullName>
    </submittedName>
</protein>
<dbReference type="Gene3D" id="3.20.20.140">
    <property type="entry name" value="Metal-dependent hydrolases"/>
    <property type="match status" value="1"/>
</dbReference>
<dbReference type="PIRSF" id="PIRSF001237">
    <property type="entry name" value="DHOdimr"/>
    <property type="match status" value="1"/>
</dbReference>
<comment type="caution">
    <text evidence="1">The sequence shown here is derived from an EMBL/GenBank/DDBJ whole genome shotgun (WGS) entry which is preliminary data.</text>
</comment>
<sequence>MELVVPHIRKGGVDTVFVMACRPLNISPNLQPPITSVAQALEYQSRLRSIEPRVHYLMSLYLHPSVTPEVIAEAAAAGVTGVKMYPQGVTTNSESGVAADFVEAYSLVFAAMEQYDLVLNLHGEVPGSPPSDNISLEEAFLPELKRLHEKFPRLRCILEANRFPSLTAQYYTDTLQHCSTAAALDAVRACGPSVAGTITAHHLYLTRDISQADPLAFCKPIPQTPLHRDALIKAVCSGDPKFFFACCVDLACLLVVVTARHIPWRPRRKVVNQCQRAFFTQPFATQLVILALQEAIERGVIEEHEVTQERLEQFLSRSGRRFYKLPDPAAKGPHKIVLERKGETIPTSIRSADGTLEIGLSRPTVPIFSLRWLS</sequence>
<dbReference type="InterPro" id="IPR032466">
    <property type="entry name" value="Metal_Hydrolase"/>
</dbReference>
<name>A0A8H8U779_9HELO</name>
<dbReference type="PANTHER" id="PTHR43137">
    <property type="entry name" value="DIHYDROOROTASE"/>
    <property type="match status" value="1"/>
</dbReference>
<dbReference type="GO" id="GO:0004151">
    <property type="term" value="F:dihydroorotase activity"/>
    <property type="evidence" value="ECO:0007669"/>
    <property type="project" value="InterPro"/>
</dbReference>